<reference evidence="2" key="1">
    <citation type="journal article" date="2017" name="Nature">
        <title>The sunflower genome provides insights into oil metabolism, flowering and Asterid evolution.</title>
        <authorList>
            <person name="Badouin H."/>
            <person name="Gouzy J."/>
            <person name="Grassa C.J."/>
            <person name="Murat F."/>
            <person name="Staton S.E."/>
            <person name="Cottret L."/>
            <person name="Lelandais-Briere C."/>
            <person name="Owens G.L."/>
            <person name="Carrere S."/>
            <person name="Mayjonade B."/>
            <person name="Legrand L."/>
            <person name="Gill N."/>
            <person name="Kane N.C."/>
            <person name="Bowers J.E."/>
            <person name="Hubner S."/>
            <person name="Bellec A."/>
            <person name="Berard A."/>
            <person name="Berges H."/>
            <person name="Blanchet N."/>
            <person name="Boniface M.C."/>
            <person name="Brunel D."/>
            <person name="Catrice O."/>
            <person name="Chaidir N."/>
            <person name="Claudel C."/>
            <person name="Donnadieu C."/>
            <person name="Faraut T."/>
            <person name="Fievet G."/>
            <person name="Helmstetter N."/>
            <person name="King M."/>
            <person name="Knapp S.J."/>
            <person name="Lai Z."/>
            <person name="Le Paslier M.C."/>
            <person name="Lippi Y."/>
            <person name="Lorenzon L."/>
            <person name="Mandel J.R."/>
            <person name="Marage G."/>
            <person name="Marchand G."/>
            <person name="Marquand E."/>
            <person name="Bret-Mestries E."/>
            <person name="Morien E."/>
            <person name="Nambeesan S."/>
            <person name="Nguyen T."/>
            <person name="Pegot-Espagnet P."/>
            <person name="Pouilly N."/>
            <person name="Raftis F."/>
            <person name="Sallet E."/>
            <person name="Schiex T."/>
            <person name="Thomas J."/>
            <person name="Vandecasteele C."/>
            <person name="Vares D."/>
            <person name="Vear F."/>
            <person name="Vautrin S."/>
            <person name="Crespi M."/>
            <person name="Mangin B."/>
            <person name="Burke J.M."/>
            <person name="Salse J."/>
            <person name="Munos S."/>
            <person name="Vincourt P."/>
            <person name="Rieseberg L.H."/>
            <person name="Langlade N.B."/>
        </authorList>
    </citation>
    <scope>NUCLEOTIDE SEQUENCE</scope>
    <source>
        <tissue evidence="2">Leaves</tissue>
    </source>
</reference>
<feature type="compositionally biased region" description="Basic and acidic residues" evidence="1">
    <location>
        <begin position="56"/>
        <end position="68"/>
    </location>
</feature>
<reference evidence="2" key="2">
    <citation type="submission" date="2020-06" db="EMBL/GenBank/DDBJ databases">
        <title>Helianthus annuus Genome sequencing and assembly Release 2.</title>
        <authorList>
            <person name="Gouzy J."/>
            <person name="Langlade N."/>
            <person name="Munos S."/>
        </authorList>
    </citation>
    <scope>NUCLEOTIDE SEQUENCE</scope>
    <source>
        <tissue evidence="2">Leaves</tissue>
    </source>
</reference>
<comment type="caution">
    <text evidence="2">The sequence shown here is derived from an EMBL/GenBank/DDBJ whole genome shotgun (WGS) entry which is preliminary data.</text>
</comment>
<name>A0A9K3N7Z9_HELAN</name>
<dbReference type="EMBL" id="MNCJ02000324">
    <property type="protein sequence ID" value="KAF5790160.1"/>
    <property type="molecule type" value="Genomic_DNA"/>
</dbReference>
<gene>
    <name evidence="2" type="ORF">HanXRQr2_Chr09g0379821</name>
</gene>
<feature type="region of interest" description="Disordered" evidence="1">
    <location>
        <begin position="1"/>
        <end position="97"/>
    </location>
</feature>
<organism evidence="2 3">
    <name type="scientific">Helianthus annuus</name>
    <name type="common">Common sunflower</name>
    <dbReference type="NCBI Taxonomy" id="4232"/>
    <lineage>
        <taxon>Eukaryota</taxon>
        <taxon>Viridiplantae</taxon>
        <taxon>Streptophyta</taxon>
        <taxon>Embryophyta</taxon>
        <taxon>Tracheophyta</taxon>
        <taxon>Spermatophyta</taxon>
        <taxon>Magnoliopsida</taxon>
        <taxon>eudicotyledons</taxon>
        <taxon>Gunneridae</taxon>
        <taxon>Pentapetalae</taxon>
        <taxon>asterids</taxon>
        <taxon>campanulids</taxon>
        <taxon>Asterales</taxon>
        <taxon>Asteraceae</taxon>
        <taxon>Asteroideae</taxon>
        <taxon>Heliantheae alliance</taxon>
        <taxon>Heliantheae</taxon>
        <taxon>Helianthus</taxon>
    </lineage>
</organism>
<keyword evidence="3" id="KW-1185">Reference proteome</keyword>
<evidence type="ECO:0000256" key="1">
    <source>
        <dbReference type="SAM" id="MobiDB-lite"/>
    </source>
</evidence>
<proteinExistence type="predicted"/>
<feature type="compositionally biased region" description="Basic residues" evidence="1">
    <location>
        <begin position="1"/>
        <end position="17"/>
    </location>
</feature>
<dbReference type="Gramene" id="mRNA:HanXRQr2_Chr09g0379821">
    <property type="protein sequence ID" value="CDS:HanXRQr2_Chr09g0379821.1"/>
    <property type="gene ID" value="HanXRQr2_Chr09g0379821"/>
</dbReference>
<protein>
    <recommendedName>
        <fullName evidence="4">Reverse transcriptase domain-containing protein</fullName>
    </recommendedName>
</protein>
<evidence type="ECO:0008006" key="4">
    <source>
        <dbReference type="Google" id="ProtNLM"/>
    </source>
</evidence>
<sequence length="161" mass="18764">MCRRRKTLLQTGHHHHTTGPQDLSAMGERRFKKSWRESSGSRSSEDARTTINKLSAQRENKHENRERQWTPLTKSPAEVLSTEDYQFKPPIPMKSKRGQDLAQYCEYHKDTGHTTNNCISLRTEIEKALKNGEFTHLLQNMRKEIKQITRGEETSSKRAKT</sequence>
<evidence type="ECO:0000313" key="2">
    <source>
        <dbReference type="EMBL" id="KAF5790160.1"/>
    </source>
</evidence>
<dbReference type="AlphaFoldDB" id="A0A9K3N7Z9"/>
<evidence type="ECO:0000313" key="3">
    <source>
        <dbReference type="Proteomes" id="UP000215914"/>
    </source>
</evidence>
<accession>A0A9K3N7Z9</accession>
<dbReference type="Proteomes" id="UP000215914">
    <property type="component" value="Unassembled WGS sequence"/>
</dbReference>